<dbReference type="Gene3D" id="1.10.555.10">
    <property type="entry name" value="Rho GTPase activation protein"/>
    <property type="match status" value="2"/>
</dbReference>
<dbReference type="SMART" id="SM00324">
    <property type="entry name" value="RhoGAP"/>
    <property type="match status" value="1"/>
</dbReference>
<feature type="domain" description="Rho-GAP" evidence="2">
    <location>
        <begin position="419"/>
        <end position="578"/>
    </location>
</feature>
<accession>A0A158R9A8</accession>
<dbReference type="AlphaFoldDB" id="A0A158R9A8"/>
<dbReference type="OrthoDB" id="10003330at2759"/>
<dbReference type="STRING" id="60517.A0A158R9A8"/>
<dbReference type="Pfam" id="PF00620">
    <property type="entry name" value="RhoGAP"/>
    <property type="match status" value="1"/>
</dbReference>
<dbReference type="GO" id="GO:0005096">
    <property type="term" value="F:GTPase activator activity"/>
    <property type="evidence" value="ECO:0007669"/>
    <property type="project" value="TreeGrafter"/>
</dbReference>
<evidence type="ECO:0000313" key="5">
    <source>
        <dbReference type="WBParaSite" id="TASK_0000694001-mRNA-1"/>
    </source>
</evidence>
<feature type="region of interest" description="Disordered" evidence="1">
    <location>
        <begin position="897"/>
        <end position="917"/>
    </location>
</feature>
<dbReference type="GO" id="GO:0007165">
    <property type="term" value="P:signal transduction"/>
    <property type="evidence" value="ECO:0007669"/>
    <property type="project" value="InterPro"/>
</dbReference>
<name>A0A158R9A8_TAEAS</name>
<evidence type="ECO:0000259" key="2">
    <source>
        <dbReference type="SMART" id="SM00324"/>
    </source>
</evidence>
<dbReference type="Gene3D" id="3.30.530.20">
    <property type="match status" value="1"/>
</dbReference>
<dbReference type="Proteomes" id="UP000282613">
    <property type="component" value="Unassembled WGS sequence"/>
</dbReference>
<dbReference type="EMBL" id="UYRS01018553">
    <property type="protein sequence ID" value="VDK37587.1"/>
    <property type="molecule type" value="Genomic_DNA"/>
</dbReference>
<dbReference type="InterPro" id="IPR023393">
    <property type="entry name" value="START-like_dom_sf"/>
</dbReference>
<dbReference type="SUPFAM" id="SSF48350">
    <property type="entry name" value="GTPase activation domain, GAP"/>
    <property type="match status" value="1"/>
</dbReference>
<feature type="region of interest" description="Disordered" evidence="1">
    <location>
        <begin position="1"/>
        <end position="38"/>
    </location>
</feature>
<dbReference type="InterPro" id="IPR008936">
    <property type="entry name" value="Rho_GTPase_activation_prot"/>
</dbReference>
<dbReference type="PANTHER" id="PTHR12659:SF7">
    <property type="entry name" value="CROSSVEINLESS C, ISOFORM C"/>
    <property type="match status" value="1"/>
</dbReference>
<sequence length="917" mass="100974">MSRQLDEAVPPVDDSNKQSFTKAEPTRQPTPKVPLELSKTAELDPVLALLQSDVSQLDELRSNFREKGVRSKKTLKVSPPVLSYRAKKGAANHTREQQTDPKENSVPSPAIKQEDIDDAQRDLTSQIHNLVDIEFSSTAKKTETLKRQTTGTVDRVQKEHTTKDPPKEGGLTLLRVRQHHFRWSERQQRPCPYTSLRPPSSHMAQKSATEEVKENEIVPLVNGATAFEKSQSQHRGSPARIISMLIPHMQDGIPIWVFSAGQLNVLRRMAQTQITLTHEQVCPSNRLIKWRMGRNKNAQARTPASSTTVTAATTALDSQGELNQDTTLIVLSQQNDSSVVDCIPSPINSALTGSEGENSPEVIKTPDSTNSGFTFWPELKDSEMSSTETVAVNAYGASRSFSGPLFGRSLEFWQHRVGYPFPPCICNMLAYLQQVEHAAHGIFRRAGGKLRVQALRECIEKDINAPEVCTIDLLRLAMVSLPDENRIALQSLLQFLYTLSLRCSLTQMSALNLAICLAPSLFHFSSLLVSSTTVSPLLANFGSRRRKKLDPLGGLEPKDLAEQAAAQKCLCALITYAPNIFVVTESIVLKTRLDSDRIETPRLSSVLSATNGDANAWLQQQVEVLLRDCGSSIAPAPSTTASATTTAIGTAGIGAGSVGTAAKCAAGKQNWSSLSREALKAYSTDSGQGEVLTGFEISVSKLTKTSQQQCVTGSGSPFLRTWRCTLLFPVEDPQLIADKYWNDRVSWDESVLRSEVMEELISDRIQIHRILFNALPPQPARESRLLRGRQVLIKTKGADSAADGLVAGVAIVSTSVNHGVVVPEVPQELLPSAHFSKEHLLIERITAHSRPSCRVTLISEADIKGFSQEWYTNQWGHYLLRRLLALRHCFAQHTEPVQDLKSPPSSLPTTKEPEFFA</sequence>
<organism evidence="5">
    <name type="scientific">Taenia asiatica</name>
    <name type="common">Asian tapeworm</name>
    <dbReference type="NCBI Taxonomy" id="60517"/>
    <lineage>
        <taxon>Eukaryota</taxon>
        <taxon>Metazoa</taxon>
        <taxon>Spiralia</taxon>
        <taxon>Lophotrochozoa</taxon>
        <taxon>Platyhelminthes</taxon>
        <taxon>Cestoda</taxon>
        <taxon>Eucestoda</taxon>
        <taxon>Cyclophyllidea</taxon>
        <taxon>Taeniidae</taxon>
        <taxon>Taenia</taxon>
    </lineage>
</organism>
<feature type="region of interest" description="Disordered" evidence="1">
    <location>
        <begin position="144"/>
        <end position="169"/>
    </location>
</feature>
<evidence type="ECO:0000313" key="4">
    <source>
        <dbReference type="Proteomes" id="UP000282613"/>
    </source>
</evidence>
<feature type="compositionally biased region" description="Basic and acidic residues" evidence="1">
    <location>
        <begin position="93"/>
        <end position="103"/>
    </location>
</feature>
<dbReference type="PANTHER" id="PTHR12659">
    <property type="entry name" value="RHO-TYPE GTPASE ACTIVATING PROTEIN"/>
    <property type="match status" value="1"/>
</dbReference>
<dbReference type="WBParaSite" id="TASK_0000694001-mRNA-1">
    <property type="protein sequence ID" value="TASK_0000694001-mRNA-1"/>
    <property type="gene ID" value="TASK_0000694001"/>
</dbReference>
<feature type="region of interest" description="Disordered" evidence="1">
    <location>
        <begin position="84"/>
        <end position="111"/>
    </location>
</feature>
<evidence type="ECO:0000256" key="1">
    <source>
        <dbReference type="SAM" id="MobiDB-lite"/>
    </source>
</evidence>
<dbReference type="SUPFAM" id="SSF55961">
    <property type="entry name" value="Bet v1-like"/>
    <property type="match status" value="1"/>
</dbReference>
<dbReference type="InterPro" id="IPR000198">
    <property type="entry name" value="RhoGAP_dom"/>
</dbReference>
<reference evidence="3 4" key="2">
    <citation type="submission" date="2018-11" db="EMBL/GenBank/DDBJ databases">
        <authorList>
            <consortium name="Pathogen Informatics"/>
        </authorList>
    </citation>
    <scope>NUCLEOTIDE SEQUENCE [LARGE SCALE GENOMIC DNA]</scope>
</reference>
<feature type="compositionally biased region" description="Basic and acidic residues" evidence="1">
    <location>
        <begin position="155"/>
        <end position="167"/>
    </location>
</feature>
<dbReference type="GO" id="GO:0035023">
    <property type="term" value="P:regulation of Rho protein signal transduction"/>
    <property type="evidence" value="ECO:0007669"/>
    <property type="project" value="TreeGrafter"/>
</dbReference>
<gene>
    <name evidence="3" type="ORF">TASK_LOCUS6941</name>
</gene>
<proteinExistence type="predicted"/>
<keyword evidence="4" id="KW-1185">Reference proteome</keyword>
<protein>
    <submittedName>
        <fullName evidence="5">Rho-GAP domain-containing protein</fullName>
    </submittedName>
</protein>
<reference evidence="5" key="1">
    <citation type="submission" date="2016-04" db="UniProtKB">
        <authorList>
            <consortium name="WormBaseParasite"/>
        </authorList>
    </citation>
    <scope>IDENTIFICATION</scope>
</reference>
<dbReference type="GO" id="GO:0030036">
    <property type="term" value="P:actin cytoskeleton organization"/>
    <property type="evidence" value="ECO:0007669"/>
    <property type="project" value="TreeGrafter"/>
</dbReference>
<evidence type="ECO:0000313" key="3">
    <source>
        <dbReference type="EMBL" id="VDK37587.1"/>
    </source>
</evidence>